<comment type="caution">
    <text evidence="3">The sequence shown here is derived from an EMBL/GenBank/DDBJ whole genome shotgun (WGS) entry which is preliminary data.</text>
</comment>
<sequence length="191" mass="20943">MRKNLVLAGFALAAFTFSTTAQNGDGFGIKAGLNYNGNGKYFESIEANAKNPDRNVGFHVGLYGKIGDRFYFKPEVVYTQTKSDYNNNAFKMKKIDAPMLVGVKILGPVSVFAGPSLQYIIDSEFEGITIKDIENDFTVGLNFGIGLNFNGFGVDLRYEKGLSKNQANFGIPPSRIDTRPEQLILGISFAL</sequence>
<keyword evidence="4" id="KW-1185">Reference proteome</keyword>
<proteinExistence type="predicted"/>
<evidence type="ECO:0000313" key="3">
    <source>
        <dbReference type="EMBL" id="MBO3099860.1"/>
    </source>
</evidence>
<protein>
    <submittedName>
        <fullName evidence="3">PorT family protein</fullName>
    </submittedName>
</protein>
<dbReference type="EMBL" id="JAGEVG010000023">
    <property type="protein sequence ID" value="MBO3099860.1"/>
    <property type="molecule type" value="Genomic_DNA"/>
</dbReference>
<name>A0ABS3SVT0_9FLAO</name>
<dbReference type="InterPro" id="IPR025665">
    <property type="entry name" value="Beta-barrel_OMP_2"/>
</dbReference>
<organism evidence="3 4">
    <name type="scientific">Gelidibacter pelagius</name>
    <dbReference type="NCBI Taxonomy" id="2819985"/>
    <lineage>
        <taxon>Bacteria</taxon>
        <taxon>Pseudomonadati</taxon>
        <taxon>Bacteroidota</taxon>
        <taxon>Flavobacteriia</taxon>
        <taxon>Flavobacteriales</taxon>
        <taxon>Flavobacteriaceae</taxon>
        <taxon>Gelidibacter</taxon>
    </lineage>
</organism>
<evidence type="ECO:0000313" key="4">
    <source>
        <dbReference type="Proteomes" id="UP000681315"/>
    </source>
</evidence>
<feature type="signal peptide" evidence="1">
    <location>
        <begin position="1"/>
        <end position="23"/>
    </location>
</feature>
<evidence type="ECO:0000259" key="2">
    <source>
        <dbReference type="Pfam" id="PF13568"/>
    </source>
</evidence>
<evidence type="ECO:0000256" key="1">
    <source>
        <dbReference type="SAM" id="SignalP"/>
    </source>
</evidence>
<gene>
    <name evidence="3" type="ORF">J4051_16435</name>
</gene>
<keyword evidence="1" id="KW-0732">Signal</keyword>
<feature type="chain" id="PRO_5046937227" evidence="1">
    <location>
        <begin position="24"/>
        <end position="191"/>
    </location>
</feature>
<reference evidence="3 4" key="1">
    <citation type="submission" date="2021-03" db="EMBL/GenBank/DDBJ databases">
        <title>Gelidibacter sp. nov., isolated from costal sediment.</title>
        <authorList>
            <person name="Lun K.-Y."/>
        </authorList>
    </citation>
    <scope>NUCLEOTIDE SEQUENCE [LARGE SCALE GENOMIC DNA]</scope>
    <source>
        <strain evidence="3 4">DF109</strain>
    </source>
</reference>
<dbReference type="Pfam" id="PF13568">
    <property type="entry name" value="OMP_b-brl_2"/>
    <property type="match status" value="1"/>
</dbReference>
<feature type="domain" description="Outer membrane protein beta-barrel" evidence="2">
    <location>
        <begin position="23"/>
        <end position="164"/>
    </location>
</feature>
<accession>A0ABS3SVT0</accession>
<dbReference type="Proteomes" id="UP000681315">
    <property type="component" value="Unassembled WGS sequence"/>
</dbReference>